<sequence length="43" mass="4968">MVILRFNIFEIHVATYMHHVQIGLSIINLLKINNKVCCITNSI</sequence>
<evidence type="ECO:0000313" key="1">
    <source>
        <dbReference type="EMBL" id="MBB5017145.1"/>
    </source>
</evidence>
<accession>A0A840MHZ5</accession>
<dbReference type="AlphaFoldDB" id="A0A840MHZ5"/>
<keyword evidence="2" id="KW-1185">Reference proteome</keyword>
<proteinExistence type="predicted"/>
<organism evidence="1 2">
    <name type="scientific">Chitinivorax tropicus</name>
    <dbReference type="NCBI Taxonomy" id="714531"/>
    <lineage>
        <taxon>Bacteria</taxon>
        <taxon>Pseudomonadati</taxon>
        <taxon>Pseudomonadota</taxon>
        <taxon>Betaproteobacteria</taxon>
        <taxon>Chitinivorax</taxon>
    </lineage>
</organism>
<reference evidence="1 2" key="1">
    <citation type="submission" date="2020-08" db="EMBL/GenBank/DDBJ databases">
        <title>Genomic Encyclopedia of Type Strains, Phase IV (KMG-IV): sequencing the most valuable type-strain genomes for metagenomic binning, comparative biology and taxonomic classification.</title>
        <authorList>
            <person name="Goeker M."/>
        </authorList>
    </citation>
    <scope>NUCLEOTIDE SEQUENCE [LARGE SCALE GENOMIC DNA]</scope>
    <source>
        <strain evidence="1 2">DSM 27165</strain>
    </source>
</reference>
<protein>
    <submittedName>
        <fullName evidence="1">Uncharacterized protein</fullName>
    </submittedName>
</protein>
<dbReference type="EMBL" id="JACHHY010000002">
    <property type="protein sequence ID" value="MBB5017145.1"/>
    <property type="molecule type" value="Genomic_DNA"/>
</dbReference>
<name>A0A840MHZ5_9PROT</name>
<gene>
    <name evidence="1" type="ORF">HNQ59_000407</name>
</gene>
<dbReference type="Proteomes" id="UP000575898">
    <property type="component" value="Unassembled WGS sequence"/>
</dbReference>
<evidence type="ECO:0000313" key="2">
    <source>
        <dbReference type="Proteomes" id="UP000575898"/>
    </source>
</evidence>
<comment type="caution">
    <text evidence="1">The sequence shown here is derived from an EMBL/GenBank/DDBJ whole genome shotgun (WGS) entry which is preliminary data.</text>
</comment>